<dbReference type="RefSeq" id="WP_379835930.1">
    <property type="nucleotide sequence ID" value="NZ_JBHRYQ010000001.1"/>
</dbReference>
<comment type="similarity">
    <text evidence="1 7 8">Belongs to the universal ribosomal protein uL22 family.</text>
</comment>
<evidence type="ECO:0000256" key="4">
    <source>
        <dbReference type="ARBA" id="ARBA00022980"/>
    </source>
</evidence>
<comment type="function">
    <text evidence="7 10">This protein binds specifically to 23S rRNA; its binding is stimulated by other ribosomal proteins, e.g., L4, L17, and L20. It is important during the early stages of 50S assembly. It makes multiple contacts with different domains of the 23S rRNA in the assembled 50S subunit and ribosome.</text>
</comment>
<evidence type="ECO:0000256" key="5">
    <source>
        <dbReference type="ARBA" id="ARBA00023274"/>
    </source>
</evidence>
<comment type="function">
    <text evidence="7">The globular domain of the protein is located near the polypeptide exit tunnel on the outside of the subunit, while an extended beta-hairpin is found that lines the wall of the exit tunnel in the center of the 70S ribosome.</text>
</comment>
<reference evidence="12" key="1">
    <citation type="journal article" date="2019" name="Int. J. Syst. Evol. Microbiol.">
        <title>The Global Catalogue of Microorganisms (GCM) 10K type strain sequencing project: providing services to taxonomists for standard genome sequencing and annotation.</title>
        <authorList>
            <consortium name="The Broad Institute Genomics Platform"/>
            <consortium name="The Broad Institute Genome Sequencing Center for Infectious Disease"/>
            <person name="Wu L."/>
            <person name="Ma J."/>
        </authorList>
    </citation>
    <scope>NUCLEOTIDE SEQUENCE [LARGE SCALE GENOMIC DNA]</scope>
    <source>
        <strain evidence="12">CECT 7956</strain>
    </source>
</reference>
<name>A0ABV7YSE3_9BACT</name>
<evidence type="ECO:0000256" key="7">
    <source>
        <dbReference type="HAMAP-Rule" id="MF_01331"/>
    </source>
</evidence>
<comment type="subunit">
    <text evidence="7 9">Part of the 50S ribosomal subunit.</text>
</comment>
<dbReference type="EMBL" id="JBHRYQ010000001">
    <property type="protein sequence ID" value="MFC3810104.1"/>
    <property type="molecule type" value="Genomic_DNA"/>
</dbReference>
<dbReference type="PANTHER" id="PTHR13501:SF8">
    <property type="entry name" value="LARGE RIBOSOMAL SUBUNIT PROTEIN UL22M"/>
    <property type="match status" value="1"/>
</dbReference>
<dbReference type="SUPFAM" id="SSF54843">
    <property type="entry name" value="Ribosomal protein L22"/>
    <property type="match status" value="1"/>
</dbReference>
<dbReference type="Proteomes" id="UP001595616">
    <property type="component" value="Unassembled WGS sequence"/>
</dbReference>
<evidence type="ECO:0000256" key="10">
    <source>
        <dbReference type="RuleBase" id="RU004008"/>
    </source>
</evidence>
<evidence type="ECO:0000313" key="12">
    <source>
        <dbReference type="Proteomes" id="UP001595616"/>
    </source>
</evidence>
<dbReference type="HAMAP" id="MF_01331_B">
    <property type="entry name" value="Ribosomal_uL22_B"/>
    <property type="match status" value="1"/>
</dbReference>
<dbReference type="CDD" id="cd00336">
    <property type="entry name" value="Ribosomal_L22"/>
    <property type="match status" value="1"/>
</dbReference>
<keyword evidence="4 7" id="KW-0689">Ribosomal protein</keyword>
<dbReference type="GO" id="GO:0005840">
    <property type="term" value="C:ribosome"/>
    <property type="evidence" value="ECO:0007669"/>
    <property type="project" value="UniProtKB-KW"/>
</dbReference>
<dbReference type="Pfam" id="PF00237">
    <property type="entry name" value="Ribosomal_L22"/>
    <property type="match status" value="1"/>
</dbReference>
<evidence type="ECO:0000256" key="8">
    <source>
        <dbReference type="RuleBase" id="RU004005"/>
    </source>
</evidence>
<dbReference type="PANTHER" id="PTHR13501">
    <property type="entry name" value="CHLOROPLAST 50S RIBOSOMAL PROTEIN L22-RELATED"/>
    <property type="match status" value="1"/>
</dbReference>
<evidence type="ECO:0000313" key="11">
    <source>
        <dbReference type="EMBL" id="MFC3810104.1"/>
    </source>
</evidence>
<dbReference type="NCBIfam" id="TIGR01044">
    <property type="entry name" value="rplV_bact"/>
    <property type="match status" value="1"/>
</dbReference>
<dbReference type="InterPro" id="IPR005727">
    <property type="entry name" value="Ribosomal_uL22_bac/chlpt-type"/>
</dbReference>
<accession>A0ABV7YSE3</accession>
<dbReference type="InterPro" id="IPR001063">
    <property type="entry name" value="Ribosomal_uL22"/>
</dbReference>
<gene>
    <name evidence="7 11" type="primary">rplV</name>
    <name evidence="11" type="ORF">ACFOOI_05530</name>
</gene>
<evidence type="ECO:0000256" key="6">
    <source>
        <dbReference type="ARBA" id="ARBA00035207"/>
    </source>
</evidence>
<evidence type="ECO:0000256" key="3">
    <source>
        <dbReference type="ARBA" id="ARBA00022884"/>
    </source>
</evidence>
<sequence>MEAVAKLNDFPTSPRKARLVADLIRGKKVNQALGILSFQPQQAAPVIKKVLMSAIANWQNKNEDAKIEEADLYVKTIMINGGRMLKRLRPAPQGRAYRVRKRSQHIVVVVDSLEQEVKAQD</sequence>
<keyword evidence="2 7" id="KW-0699">rRNA-binding</keyword>
<evidence type="ECO:0000256" key="9">
    <source>
        <dbReference type="RuleBase" id="RU004006"/>
    </source>
</evidence>
<organism evidence="11 12">
    <name type="scientific">Lacihabitans lacunae</name>
    <dbReference type="NCBI Taxonomy" id="1028214"/>
    <lineage>
        <taxon>Bacteria</taxon>
        <taxon>Pseudomonadati</taxon>
        <taxon>Bacteroidota</taxon>
        <taxon>Cytophagia</taxon>
        <taxon>Cytophagales</taxon>
        <taxon>Leadbetterellaceae</taxon>
        <taxon>Lacihabitans</taxon>
    </lineage>
</organism>
<evidence type="ECO:0000256" key="1">
    <source>
        <dbReference type="ARBA" id="ARBA00009451"/>
    </source>
</evidence>
<dbReference type="InterPro" id="IPR047867">
    <property type="entry name" value="Ribosomal_uL22_bac/org-type"/>
</dbReference>
<keyword evidence="12" id="KW-1185">Reference proteome</keyword>
<protein>
    <recommendedName>
        <fullName evidence="6 7">Large ribosomal subunit protein uL22</fullName>
    </recommendedName>
</protein>
<keyword evidence="3 7" id="KW-0694">RNA-binding</keyword>
<comment type="caution">
    <text evidence="11">The sequence shown here is derived from an EMBL/GenBank/DDBJ whole genome shotgun (WGS) entry which is preliminary data.</text>
</comment>
<dbReference type="InterPro" id="IPR036394">
    <property type="entry name" value="Ribosomal_uL22_sf"/>
</dbReference>
<evidence type="ECO:0000256" key="2">
    <source>
        <dbReference type="ARBA" id="ARBA00022730"/>
    </source>
</evidence>
<dbReference type="Gene3D" id="3.90.470.10">
    <property type="entry name" value="Ribosomal protein L22/L17"/>
    <property type="match status" value="1"/>
</dbReference>
<proteinExistence type="inferred from homology"/>
<keyword evidence="5 7" id="KW-0687">Ribonucleoprotein</keyword>